<comment type="caution">
    <text evidence="8">The sequence shown here is derived from an EMBL/GenBank/DDBJ whole genome shotgun (WGS) entry which is preliminary data.</text>
</comment>
<feature type="transmembrane region" description="Helical" evidence="6">
    <location>
        <begin position="141"/>
        <end position="162"/>
    </location>
</feature>
<evidence type="ECO:0000256" key="5">
    <source>
        <dbReference type="ARBA" id="ARBA00023136"/>
    </source>
</evidence>
<feature type="transmembrane region" description="Helical" evidence="6">
    <location>
        <begin position="81"/>
        <end position="101"/>
    </location>
</feature>
<feature type="transmembrane region" description="Helical" evidence="6">
    <location>
        <begin position="246"/>
        <end position="267"/>
    </location>
</feature>
<dbReference type="InterPro" id="IPR050189">
    <property type="entry name" value="MFS_Efflux_Transporters"/>
</dbReference>
<feature type="domain" description="Major facilitator superfamily (MFS) profile" evidence="7">
    <location>
        <begin position="16"/>
        <end position="397"/>
    </location>
</feature>
<dbReference type="RefSeq" id="WP_260217602.1">
    <property type="nucleotide sequence ID" value="NZ_JAJAGO010000004.1"/>
</dbReference>
<dbReference type="InterPro" id="IPR011701">
    <property type="entry name" value="MFS"/>
</dbReference>
<evidence type="ECO:0000256" key="1">
    <source>
        <dbReference type="ARBA" id="ARBA00004651"/>
    </source>
</evidence>
<evidence type="ECO:0000259" key="7">
    <source>
        <dbReference type="PROSITE" id="PS50850"/>
    </source>
</evidence>
<evidence type="ECO:0000256" key="2">
    <source>
        <dbReference type="ARBA" id="ARBA00022475"/>
    </source>
</evidence>
<feature type="transmembrane region" description="Helical" evidence="6">
    <location>
        <begin position="372"/>
        <end position="393"/>
    </location>
</feature>
<keyword evidence="2" id="KW-1003">Cell membrane</keyword>
<feature type="transmembrane region" description="Helical" evidence="6">
    <location>
        <begin position="168"/>
        <end position="191"/>
    </location>
</feature>
<dbReference type="CDD" id="cd17324">
    <property type="entry name" value="MFS_NepI_like"/>
    <property type="match status" value="1"/>
</dbReference>
<dbReference type="SUPFAM" id="SSF103473">
    <property type="entry name" value="MFS general substrate transporter"/>
    <property type="match status" value="1"/>
</dbReference>
<dbReference type="Proteomes" id="UP001156389">
    <property type="component" value="Unassembled WGS sequence"/>
</dbReference>
<organism evidence="8 9">
    <name type="scientific">Streptomyces gossypii</name>
    <dbReference type="NCBI Taxonomy" id="2883101"/>
    <lineage>
        <taxon>Bacteria</taxon>
        <taxon>Bacillati</taxon>
        <taxon>Actinomycetota</taxon>
        <taxon>Actinomycetes</taxon>
        <taxon>Kitasatosporales</taxon>
        <taxon>Streptomycetaceae</taxon>
        <taxon>Streptomyces</taxon>
    </lineage>
</organism>
<dbReference type="InterPro" id="IPR020846">
    <property type="entry name" value="MFS_dom"/>
</dbReference>
<dbReference type="EMBL" id="JAJAGO010000004">
    <property type="protein sequence ID" value="MCT2590297.1"/>
    <property type="molecule type" value="Genomic_DNA"/>
</dbReference>
<keyword evidence="9" id="KW-1185">Reference proteome</keyword>
<feature type="transmembrane region" description="Helical" evidence="6">
    <location>
        <begin position="279"/>
        <end position="299"/>
    </location>
</feature>
<dbReference type="PANTHER" id="PTHR43124:SF10">
    <property type="entry name" value="PURINE EFFLUX PUMP PBUE"/>
    <property type="match status" value="1"/>
</dbReference>
<evidence type="ECO:0000313" key="9">
    <source>
        <dbReference type="Proteomes" id="UP001156389"/>
    </source>
</evidence>
<keyword evidence="5 6" id="KW-0472">Membrane</keyword>
<comment type="subcellular location">
    <subcellularLocation>
        <location evidence="1">Cell membrane</location>
        <topology evidence="1">Multi-pass membrane protein</topology>
    </subcellularLocation>
</comment>
<gene>
    <name evidence="8" type="ORF">LHJ74_10310</name>
</gene>
<keyword evidence="3 6" id="KW-0812">Transmembrane</keyword>
<dbReference type="PANTHER" id="PTHR43124">
    <property type="entry name" value="PURINE EFFLUX PUMP PBUE"/>
    <property type="match status" value="1"/>
</dbReference>
<reference evidence="8 9" key="1">
    <citation type="submission" date="2021-10" db="EMBL/GenBank/DDBJ databases">
        <title>Streptomyces gossypii sp. nov., isolated from soil collected from cotton field.</title>
        <authorList>
            <person name="Ge X."/>
            <person name="Chen X."/>
            <person name="Liu W."/>
        </authorList>
    </citation>
    <scope>NUCLEOTIDE SEQUENCE [LARGE SCALE GENOMIC DNA]</scope>
    <source>
        <strain evidence="8 9">N2-109</strain>
    </source>
</reference>
<evidence type="ECO:0000256" key="3">
    <source>
        <dbReference type="ARBA" id="ARBA00022692"/>
    </source>
</evidence>
<accession>A0ABT2JQY4</accession>
<feature type="transmembrane region" description="Helical" evidence="6">
    <location>
        <begin position="344"/>
        <end position="366"/>
    </location>
</feature>
<sequence length="413" mass="41315">MIADASDVVRPRGPGWLVCLLLTTFVIGTDDFVIAGLLPQIAEDLQVSEAAAGQLVTVFSVTYAVAAPVLAVLTARLPRKALVVGGLVVFAVANVATALAPGYGLLMVMRVVAALVAASLTPAVFALAGRLSAPERIGRSIGTVAAGLTVSLFVGVPLGTLVGDAFGWRATFLAVALLTVVVAAAAACFLPRLSGATEATVAQKLRILSRPALLMCVAGTVLGASSGLMIYTYIAPVTENLTGKNGAVLALFIAVIGVAGAVGTFAGGRLTDSWGADKALLATFTGLVVATAGLALIGTTAQQDAPVWLVALALALWGFAAWGFNPPMNTRALHLAPDAGTEAVALNTSGLYLGIALAGAVGGAALSTHNGTGVSLTATGTGLAALLLMTAAIRRHPTATPLAKTPAARVTVP</sequence>
<dbReference type="Gene3D" id="1.20.1250.20">
    <property type="entry name" value="MFS general substrate transporter like domains"/>
    <property type="match status" value="1"/>
</dbReference>
<proteinExistence type="predicted"/>
<keyword evidence="4 6" id="KW-1133">Transmembrane helix</keyword>
<name>A0ABT2JQY4_9ACTN</name>
<feature type="transmembrane region" description="Helical" evidence="6">
    <location>
        <begin position="212"/>
        <end position="234"/>
    </location>
</feature>
<evidence type="ECO:0000256" key="6">
    <source>
        <dbReference type="SAM" id="Phobius"/>
    </source>
</evidence>
<feature type="transmembrane region" description="Helical" evidence="6">
    <location>
        <begin position="50"/>
        <end position="74"/>
    </location>
</feature>
<dbReference type="Pfam" id="PF07690">
    <property type="entry name" value="MFS_1"/>
    <property type="match status" value="1"/>
</dbReference>
<dbReference type="PROSITE" id="PS50850">
    <property type="entry name" value="MFS"/>
    <property type="match status" value="1"/>
</dbReference>
<evidence type="ECO:0000313" key="8">
    <source>
        <dbReference type="EMBL" id="MCT2590297.1"/>
    </source>
</evidence>
<evidence type="ECO:0000256" key="4">
    <source>
        <dbReference type="ARBA" id="ARBA00022989"/>
    </source>
</evidence>
<dbReference type="InterPro" id="IPR036259">
    <property type="entry name" value="MFS_trans_sf"/>
</dbReference>
<feature type="transmembrane region" description="Helical" evidence="6">
    <location>
        <begin position="107"/>
        <end position="129"/>
    </location>
</feature>
<protein>
    <submittedName>
        <fullName evidence="8">MFS transporter</fullName>
    </submittedName>
</protein>
<feature type="transmembrane region" description="Helical" evidence="6">
    <location>
        <begin position="16"/>
        <end position="38"/>
    </location>
</feature>
<feature type="transmembrane region" description="Helical" evidence="6">
    <location>
        <begin position="305"/>
        <end position="324"/>
    </location>
</feature>